<keyword evidence="2" id="KW-1185">Reference proteome</keyword>
<dbReference type="AlphaFoldDB" id="A0A916JEX8"/>
<sequence>MHKVFRFNIFIFLAIVLFGCGGGGDHDPVEWNFDKSEITENKPASTATLNVDVYLDVTGSMEGFSVPGQSNFGRFIDDIEATCQNTWRETDIKYYKYGSRVDSISREEFVSAKNEKTIFTDGTINNKTDFANAIRNTTSQRVSVFITDLFYSNNDINAVVRTIKDKCIEKGIEVGVAGVTSDFNGSVGDLGQGLRRIKVDKQRTLFALVFGDQTNIDLLFRSLRNKPYITGDQFLVFANKPTQSFEVNLEKDRQSKQINKSSLPKKAYEKYGNVFAFTMKERETHGLAHLELILQKDQLTPGYGAANIKAQVFKRTASEKDSVAADGEVKISNVKISGAKLTSDLEITNNDPEGKYSYAVYFTLDNTVPLTMPQWVKDISSASVDSVAYGKTLNLEKLLTDVSTSHVTAMQPKIAKFYIYLEKK</sequence>
<comment type="caution">
    <text evidence="1">The sequence shown here is derived from an EMBL/GenBank/DDBJ whole genome shotgun (WGS) entry which is preliminary data.</text>
</comment>
<evidence type="ECO:0000313" key="2">
    <source>
        <dbReference type="Proteomes" id="UP000680038"/>
    </source>
</evidence>
<dbReference type="RefSeq" id="WP_215239398.1">
    <property type="nucleotide sequence ID" value="NZ_CAJRAF010000002.1"/>
</dbReference>
<dbReference type="EMBL" id="CAJRAF010000002">
    <property type="protein sequence ID" value="CAG5002186.1"/>
    <property type="molecule type" value="Genomic_DNA"/>
</dbReference>
<accession>A0A916JEX8</accession>
<dbReference type="PROSITE" id="PS51257">
    <property type="entry name" value="PROKAR_LIPOPROTEIN"/>
    <property type="match status" value="1"/>
</dbReference>
<dbReference type="Proteomes" id="UP000680038">
    <property type="component" value="Unassembled WGS sequence"/>
</dbReference>
<proteinExistence type="predicted"/>
<gene>
    <name evidence="1" type="ORF">DYBT9275_02831</name>
</gene>
<organism evidence="1 2">
    <name type="scientific">Dyadobacter helix</name>
    <dbReference type="NCBI Taxonomy" id="2822344"/>
    <lineage>
        <taxon>Bacteria</taxon>
        <taxon>Pseudomonadati</taxon>
        <taxon>Bacteroidota</taxon>
        <taxon>Cytophagia</taxon>
        <taxon>Cytophagales</taxon>
        <taxon>Spirosomataceae</taxon>
        <taxon>Dyadobacter</taxon>
    </lineage>
</organism>
<name>A0A916JEX8_9BACT</name>
<protein>
    <submittedName>
        <fullName evidence="1">Uncharacterized protein</fullName>
    </submittedName>
</protein>
<evidence type="ECO:0000313" key="1">
    <source>
        <dbReference type="EMBL" id="CAG5002186.1"/>
    </source>
</evidence>
<reference evidence="1" key="1">
    <citation type="submission" date="2021-04" db="EMBL/GenBank/DDBJ databases">
        <authorList>
            <person name="Rodrigo-Torres L."/>
            <person name="Arahal R. D."/>
            <person name="Lucena T."/>
        </authorList>
    </citation>
    <scope>NUCLEOTIDE SEQUENCE</scope>
    <source>
        <strain evidence="1">CECT 9275</strain>
    </source>
</reference>